<keyword evidence="6" id="KW-1185">Reference proteome</keyword>
<dbReference type="Proteomes" id="UP000618931">
    <property type="component" value="Unassembled WGS sequence"/>
</dbReference>
<feature type="domain" description="N-acetyltransferase" evidence="4">
    <location>
        <begin position="8"/>
        <end position="171"/>
    </location>
</feature>
<dbReference type="InterPro" id="IPR051531">
    <property type="entry name" value="N-acetyltransferase"/>
</dbReference>
<proteinExistence type="inferred from homology"/>
<evidence type="ECO:0000259" key="4">
    <source>
        <dbReference type="PROSITE" id="PS51186"/>
    </source>
</evidence>
<dbReference type="InterPro" id="IPR016181">
    <property type="entry name" value="Acyl_CoA_acyltransferase"/>
</dbReference>
<dbReference type="EMBL" id="JADQDM010000003">
    <property type="protein sequence ID" value="MBF9221355.1"/>
    <property type="molecule type" value="Genomic_DNA"/>
</dbReference>
<sequence length="189" mass="21273">MELLTARLRLRELSQADLAPIHRLNSLPEVDEFNTLGIPDSLETTNQLLQGWLTQQLATPRVGYVFGVERLGSRDFMGLIALNFGKPTFKNAEVWYKLLPTHWGQGFATEALTELIQFGFRELHLHRIEAGCAVENAASIRVLEKVGMTREGRKRQVLPIRGNWVDNYSFAILETDGERLGGQPSRGGE</sequence>
<protein>
    <submittedName>
        <fullName evidence="5">GNAT family N-acetyltransferase</fullName>
    </submittedName>
</protein>
<keyword evidence="1" id="KW-0808">Transferase</keyword>
<dbReference type="PANTHER" id="PTHR43792">
    <property type="entry name" value="GNAT FAMILY, PUTATIVE (AFU_ORTHOLOGUE AFUA_3G00765)-RELATED-RELATED"/>
    <property type="match status" value="1"/>
</dbReference>
<accession>A0ABS0I337</accession>
<dbReference type="RefSeq" id="WP_196292802.1">
    <property type="nucleotide sequence ID" value="NZ_JADQDM010000003.1"/>
</dbReference>
<dbReference type="Pfam" id="PF13302">
    <property type="entry name" value="Acetyltransf_3"/>
    <property type="match status" value="1"/>
</dbReference>
<comment type="similarity">
    <text evidence="3">Belongs to the acetyltransferase family. RimJ subfamily.</text>
</comment>
<dbReference type="SUPFAM" id="SSF55729">
    <property type="entry name" value="Acyl-CoA N-acyltransferases (Nat)"/>
    <property type="match status" value="1"/>
</dbReference>
<evidence type="ECO:0000256" key="1">
    <source>
        <dbReference type="ARBA" id="ARBA00022679"/>
    </source>
</evidence>
<dbReference type="PANTHER" id="PTHR43792:SF8">
    <property type="entry name" value="[RIBOSOMAL PROTEIN US5]-ALANINE N-ACETYLTRANSFERASE"/>
    <property type="match status" value="1"/>
</dbReference>
<organism evidence="5 6">
    <name type="scientific">Hymenobacter ruricola</name>
    <dbReference type="NCBI Taxonomy" id="2791023"/>
    <lineage>
        <taxon>Bacteria</taxon>
        <taxon>Pseudomonadati</taxon>
        <taxon>Bacteroidota</taxon>
        <taxon>Cytophagia</taxon>
        <taxon>Cytophagales</taxon>
        <taxon>Hymenobacteraceae</taxon>
        <taxon>Hymenobacter</taxon>
    </lineage>
</organism>
<gene>
    <name evidence="5" type="ORF">I2H31_09580</name>
</gene>
<keyword evidence="2" id="KW-0012">Acyltransferase</keyword>
<evidence type="ECO:0000313" key="6">
    <source>
        <dbReference type="Proteomes" id="UP000618931"/>
    </source>
</evidence>
<reference evidence="5 6" key="1">
    <citation type="submission" date="2020-11" db="EMBL/GenBank/DDBJ databases">
        <authorList>
            <person name="Kim M.K."/>
        </authorList>
    </citation>
    <scope>NUCLEOTIDE SEQUENCE [LARGE SCALE GENOMIC DNA]</scope>
    <source>
        <strain evidence="5 6">BT662</strain>
    </source>
</reference>
<dbReference type="PROSITE" id="PS51186">
    <property type="entry name" value="GNAT"/>
    <property type="match status" value="1"/>
</dbReference>
<name>A0ABS0I337_9BACT</name>
<evidence type="ECO:0000256" key="2">
    <source>
        <dbReference type="ARBA" id="ARBA00023315"/>
    </source>
</evidence>
<dbReference type="Gene3D" id="3.40.630.30">
    <property type="match status" value="1"/>
</dbReference>
<evidence type="ECO:0000256" key="3">
    <source>
        <dbReference type="ARBA" id="ARBA00038502"/>
    </source>
</evidence>
<evidence type="ECO:0000313" key="5">
    <source>
        <dbReference type="EMBL" id="MBF9221355.1"/>
    </source>
</evidence>
<dbReference type="InterPro" id="IPR000182">
    <property type="entry name" value="GNAT_dom"/>
</dbReference>
<comment type="caution">
    <text evidence="5">The sequence shown here is derived from an EMBL/GenBank/DDBJ whole genome shotgun (WGS) entry which is preliminary data.</text>
</comment>